<evidence type="ECO:0000313" key="3">
    <source>
        <dbReference type="Proteomes" id="UP000627166"/>
    </source>
</evidence>
<accession>A0ABR8YVM1</accession>
<dbReference type="Proteomes" id="UP000627166">
    <property type="component" value="Unassembled WGS sequence"/>
</dbReference>
<evidence type="ECO:0000256" key="1">
    <source>
        <dbReference type="SAM" id="Coils"/>
    </source>
</evidence>
<protein>
    <submittedName>
        <fullName evidence="2">Uncharacterized protein</fullName>
    </submittedName>
</protein>
<reference evidence="2 3" key="1">
    <citation type="submission" date="2020-08" db="EMBL/GenBank/DDBJ databases">
        <title>A Genomic Blueprint of the Chicken Gut Microbiome.</title>
        <authorList>
            <person name="Gilroy R."/>
            <person name="Ravi A."/>
            <person name="Getino M."/>
            <person name="Pursley I."/>
            <person name="Horton D.L."/>
            <person name="Alikhan N.-F."/>
            <person name="Baker D."/>
            <person name="Gharbi K."/>
            <person name="Hall N."/>
            <person name="Watson M."/>
            <person name="Adriaenssens E.M."/>
            <person name="Foster-Nyarko E."/>
            <person name="Jarju S."/>
            <person name="Secka A."/>
            <person name="Antonio M."/>
            <person name="Oren A."/>
            <person name="Chaudhuri R."/>
            <person name="La Ragione R.M."/>
            <person name="Hildebrand F."/>
            <person name="Pallen M.J."/>
        </authorList>
    </citation>
    <scope>NUCLEOTIDE SEQUENCE [LARGE SCALE GENOMIC DNA]</scope>
    <source>
        <strain evidence="2 3">N37</strain>
    </source>
</reference>
<proteinExistence type="predicted"/>
<organism evidence="2 3">
    <name type="scientific">Clostridium faecium</name>
    <dbReference type="NCBI Taxonomy" id="2762223"/>
    <lineage>
        <taxon>Bacteria</taxon>
        <taxon>Bacillati</taxon>
        <taxon>Bacillota</taxon>
        <taxon>Clostridia</taxon>
        <taxon>Eubacteriales</taxon>
        <taxon>Clostridiaceae</taxon>
        <taxon>Clostridium</taxon>
    </lineage>
</organism>
<feature type="coiled-coil region" evidence="1">
    <location>
        <begin position="130"/>
        <end position="165"/>
    </location>
</feature>
<keyword evidence="3" id="KW-1185">Reference proteome</keyword>
<name>A0ABR8YVM1_9CLOT</name>
<sequence>MGFFKNIFKKNENINDNDYVINFKNGAKLIWGEDGIEILEKSNKIIIPLEEISKSFVKNKEGVSFELYEKDSQNCTLIIYRNPENIYLQYDNKSYSYPNTTFMALKDRVEKLRGEKGNGKDMIIEETISLEDATDEAKMAIENYKKTANEKIDGYEKEFSSLKEREDTVVQYNEGINMIIGNSFTKEIKPFIEKLNPEDKGALELTKKRKELIRLSYDGNIPKEELYKLYDQFIIRLSLSN</sequence>
<gene>
    <name evidence="2" type="ORF">H9637_12770</name>
</gene>
<dbReference type="RefSeq" id="WP_191740863.1">
    <property type="nucleotide sequence ID" value="NZ_JACSQB010000101.1"/>
</dbReference>
<dbReference type="EMBL" id="JACSQB010000101">
    <property type="protein sequence ID" value="MBD8047904.1"/>
    <property type="molecule type" value="Genomic_DNA"/>
</dbReference>
<keyword evidence="1" id="KW-0175">Coiled coil</keyword>
<comment type="caution">
    <text evidence="2">The sequence shown here is derived from an EMBL/GenBank/DDBJ whole genome shotgun (WGS) entry which is preliminary data.</text>
</comment>
<evidence type="ECO:0000313" key="2">
    <source>
        <dbReference type="EMBL" id="MBD8047904.1"/>
    </source>
</evidence>